<organism evidence="3 4">
    <name type="scientific">Gigaspora margarita</name>
    <dbReference type="NCBI Taxonomy" id="4874"/>
    <lineage>
        <taxon>Eukaryota</taxon>
        <taxon>Fungi</taxon>
        <taxon>Fungi incertae sedis</taxon>
        <taxon>Mucoromycota</taxon>
        <taxon>Glomeromycotina</taxon>
        <taxon>Glomeromycetes</taxon>
        <taxon>Diversisporales</taxon>
        <taxon>Gigasporaceae</taxon>
        <taxon>Gigaspora</taxon>
    </lineage>
</organism>
<gene>
    <name evidence="3" type="ORF">F8M41_013519</name>
</gene>
<evidence type="ECO:0000313" key="4">
    <source>
        <dbReference type="Proteomes" id="UP000439903"/>
    </source>
</evidence>
<feature type="compositionally biased region" description="Low complexity" evidence="2">
    <location>
        <begin position="15"/>
        <end position="52"/>
    </location>
</feature>
<dbReference type="EMBL" id="WTPW01002749">
    <property type="protein sequence ID" value="KAF0367619.1"/>
    <property type="molecule type" value="Genomic_DNA"/>
</dbReference>
<accession>A0A8H3ZYT5</accession>
<feature type="region of interest" description="Disordered" evidence="2">
    <location>
        <begin position="425"/>
        <end position="477"/>
    </location>
</feature>
<dbReference type="Proteomes" id="UP000439903">
    <property type="component" value="Unassembled WGS sequence"/>
</dbReference>
<feature type="coiled-coil region" evidence="1">
    <location>
        <begin position="103"/>
        <end position="137"/>
    </location>
</feature>
<sequence length="477" mass="55216">MTKTKKPSSIQPTNTRSSISTSRPITSTISKTTVSTAQSNNTRSVTSTSRSTVSIAQSNNTVTQPTTSTTQLSRKFIIKPISPITPSRSPIFSLSSPITHIIQEEYENSAMKRNRELENENQQLWREIDELRNITRQQERTTINLMDQINFLTSTVGTLVCKVDELHDLYQPKDQDSLELVIAESSTNALRRSTSVATTELNSVSKDDKDRKKELRKQIFVLLKEKGVNYDLDYNSTWSAQKDRLTKNTIPVLIKVLGDRFNTNQHELTEILKRRHKSSRNTLLVRRDPFRNVKFNKRIRKNTRRIEKMSRRTSAFKYLSNKNDKRIKKYNKNEMKLLLNNSDIHSPEISNSDEERDDKGKIYVNVYDLSWRSEELRNFIHNVLDVTMVPNYMRPRRKSFVLNLSAPEGLPDWAVAEGNEYVSEYDSYSSNSEYDSYSSDSEYDSNSSDSEKSEESEGKRKGKKRSITPPQPKRQRR</sequence>
<evidence type="ECO:0000313" key="3">
    <source>
        <dbReference type="EMBL" id="KAF0367619.1"/>
    </source>
</evidence>
<protein>
    <submittedName>
        <fullName evidence="3">Tubulin polyglutamylase ttll4 isoform x2: PROVISIONAL</fullName>
    </submittedName>
</protein>
<feature type="compositionally biased region" description="Basic and acidic residues" evidence="2">
    <location>
        <begin position="449"/>
        <end position="459"/>
    </location>
</feature>
<evidence type="ECO:0000256" key="1">
    <source>
        <dbReference type="SAM" id="Coils"/>
    </source>
</evidence>
<name>A0A8H3ZYT5_GIGMA</name>
<reference evidence="3 4" key="1">
    <citation type="journal article" date="2019" name="Environ. Microbiol.">
        <title>At the nexus of three kingdoms: the genome of the mycorrhizal fungus Gigaspora margarita provides insights into plant, endobacterial and fungal interactions.</title>
        <authorList>
            <person name="Venice F."/>
            <person name="Ghignone S."/>
            <person name="Salvioli di Fossalunga A."/>
            <person name="Amselem J."/>
            <person name="Novero M."/>
            <person name="Xianan X."/>
            <person name="Sedzielewska Toro K."/>
            <person name="Morin E."/>
            <person name="Lipzen A."/>
            <person name="Grigoriev I.V."/>
            <person name="Henrissat B."/>
            <person name="Martin F.M."/>
            <person name="Bonfante P."/>
        </authorList>
    </citation>
    <scope>NUCLEOTIDE SEQUENCE [LARGE SCALE GENOMIC DNA]</scope>
    <source>
        <strain evidence="3 4">BEG34</strain>
    </source>
</reference>
<evidence type="ECO:0000256" key="2">
    <source>
        <dbReference type="SAM" id="MobiDB-lite"/>
    </source>
</evidence>
<feature type="region of interest" description="Disordered" evidence="2">
    <location>
        <begin position="1"/>
        <end position="52"/>
    </location>
</feature>
<proteinExistence type="predicted"/>
<dbReference type="OrthoDB" id="2436999at2759"/>
<keyword evidence="4" id="KW-1185">Reference proteome</keyword>
<comment type="caution">
    <text evidence="3">The sequence shown here is derived from an EMBL/GenBank/DDBJ whole genome shotgun (WGS) entry which is preliminary data.</text>
</comment>
<keyword evidence="1" id="KW-0175">Coiled coil</keyword>
<dbReference type="AlphaFoldDB" id="A0A8H3ZYT5"/>
<feature type="compositionally biased region" description="Low complexity" evidence="2">
    <location>
        <begin position="425"/>
        <end position="448"/>
    </location>
</feature>